<proteinExistence type="predicted"/>
<dbReference type="AlphaFoldDB" id="A0A8J8JU36"/>
<sequence length="141" mass="16140">MQRKKLDVDIINDILKATMEAYPASVFVESLFHQYHERGGLSKKQLEGLYQKALKVPGLGVAKLATLEAEILKKPTRYKSTLPPTKPLYEKDTRPGELIEAILAKYPQHKRVLFFKSKYDNNDAFSPMDMAELEKFAKLLL</sequence>
<keyword evidence="2" id="KW-1185">Reference proteome</keyword>
<comment type="caution">
    <text evidence="1">The sequence shown here is derived from an EMBL/GenBank/DDBJ whole genome shotgun (WGS) entry which is preliminary data.</text>
</comment>
<dbReference type="RefSeq" id="WP_171607840.1">
    <property type="nucleotide sequence ID" value="NZ_WHPF01000007.1"/>
</dbReference>
<protein>
    <submittedName>
        <fullName evidence="1">Uncharacterized protein</fullName>
    </submittedName>
</protein>
<reference evidence="1" key="1">
    <citation type="submission" date="2019-10" db="EMBL/GenBank/DDBJ databases">
        <title>Draft genome sequence of Panacibacter sp. KCS-6.</title>
        <authorList>
            <person name="Yim K.J."/>
        </authorList>
    </citation>
    <scope>NUCLEOTIDE SEQUENCE</scope>
    <source>
        <strain evidence="1">KCS-6</strain>
    </source>
</reference>
<organism evidence="1 2">
    <name type="scientific">Limnovirga soli</name>
    <dbReference type="NCBI Taxonomy" id="2656915"/>
    <lineage>
        <taxon>Bacteria</taxon>
        <taxon>Pseudomonadati</taxon>
        <taxon>Bacteroidota</taxon>
        <taxon>Chitinophagia</taxon>
        <taxon>Chitinophagales</taxon>
        <taxon>Chitinophagaceae</taxon>
        <taxon>Limnovirga</taxon>
    </lineage>
</organism>
<evidence type="ECO:0000313" key="2">
    <source>
        <dbReference type="Proteomes" id="UP000598971"/>
    </source>
</evidence>
<dbReference type="EMBL" id="WHPF01000007">
    <property type="protein sequence ID" value="NNV55895.1"/>
    <property type="molecule type" value="Genomic_DNA"/>
</dbReference>
<accession>A0A8J8JU36</accession>
<gene>
    <name evidence="1" type="ORF">GD597_10530</name>
</gene>
<name>A0A8J8JU36_9BACT</name>
<dbReference type="Proteomes" id="UP000598971">
    <property type="component" value="Unassembled WGS sequence"/>
</dbReference>
<evidence type="ECO:0000313" key="1">
    <source>
        <dbReference type="EMBL" id="NNV55895.1"/>
    </source>
</evidence>